<dbReference type="SMART" id="SM00829">
    <property type="entry name" value="PKS_ER"/>
    <property type="match status" value="1"/>
</dbReference>
<evidence type="ECO:0000256" key="3">
    <source>
        <dbReference type="ARBA" id="ARBA00023002"/>
    </source>
</evidence>
<name>A0A6J6QBU8_9ZZZZ</name>
<keyword evidence="3" id="KW-0560">Oxidoreductase</keyword>
<keyword evidence="1" id="KW-0479">Metal-binding</keyword>
<dbReference type="PANTHER" id="PTHR43880">
    <property type="entry name" value="ALCOHOL DEHYDROGENASE"/>
    <property type="match status" value="1"/>
</dbReference>
<reference evidence="6" key="1">
    <citation type="submission" date="2020-05" db="EMBL/GenBank/DDBJ databases">
        <authorList>
            <person name="Chiriac C."/>
            <person name="Salcher M."/>
            <person name="Ghai R."/>
            <person name="Kavagutti S V."/>
        </authorList>
    </citation>
    <scope>NUCLEOTIDE SEQUENCE</scope>
</reference>
<dbReference type="InterPro" id="IPR013149">
    <property type="entry name" value="ADH-like_C"/>
</dbReference>
<dbReference type="InterPro" id="IPR011032">
    <property type="entry name" value="GroES-like_sf"/>
</dbReference>
<dbReference type="Pfam" id="PF00107">
    <property type="entry name" value="ADH_zinc_N"/>
    <property type="match status" value="1"/>
</dbReference>
<dbReference type="SUPFAM" id="SSF50129">
    <property type="entry name" value="GroES-like"/>
    <property type="match status" value="2"/>
</dbReference>
<dbReference type="Gene3D" id="3.40.50.720">
    <property type="entry name" value="NAD(P)-binding Rossmann-like Domain"/>
    <property type="match status" value="1"/>
</dbReference>
<dbReference type="SUPFAM" id="SSF51735">
    <property type="entry name" value="NAD(P)-binding Rossmann-fold domains"/>
    <property type="match status" value="1"/>
</dbReference>
<evidence type="ECO:0000313" key="6">
    <source>
        <dbReference type="EMBL" id="CAB4707982.1"/>
    </source>
</evidence>
<dbReference type="AlphaFoldDB" id="A0A6J6QBU8"/>
<evidence type="ECO:0000259" key="5">
    <source>
        <dbReference type="SMART" id="SM00829"/>
    </source>
</evidence>
<keyword evidence="4" id="KW-0520">NAD</keyword>
<gene>
    <name evidence="6" type="ORF">UFOPK2582_01277</name>
</gene>
<dbReference type="InterPro" id="IPR013154">
    <property type="entry name" value="ADH-like_N"/>
</dbReference>
<dbReference type="PROSITE" id="PS00059">
    <property type="entry name" value="ADH_ZINC"/>
    <property type="match status" value="1"/>
</dbReference>
<evidence type="ECO:0000256" key="4">
    <source>
        <dbReference type="ARBA" id="ARBA00023027"/>
    </source>
</evidence>
<dbReference type="GO" id="GO:0008270">
    <property type="term" value="F:zinc ion binding"/>
    <property type="evidence" value="ECO:0007669"/>
    <property type="project" value="InterPro"/>
</dbReference>
<dbReference type="InterPro" id="IPR023921">
    <property type="entry name" value="ADH_Zn_actinomycetes"/>
</dbReference>
<proteinExistence type="predicted"/>
<dbReference type="Gene3D" id="3.90.180.10">
    <property type="entry name" value="Medium-chain alcohol dehydrogenases, catalytic domain"/>
    <property type="match status" value="1"/>
</dbReference>
<accession>A0A6J6QBU8</accession>
<dbReference type="InterPro" id="IPR036291">
    <property type="entry name" value="NAD(P)-bd_dom_sf"/>
</dbReference>
<feature type="domain" description="Enoyl reductase (ER)" evidence="5">
    <location>
        <begin position="12"/>
        <end position="374"/>
    </location>
</feature>
<sequence>MPTTTRAAVLWGTGEDWKIEDVQLDDPKANDVLVTMKAAGMCHSDEHAVTGDLPLPLPVIGGHEGAGIVEAVGPGVTTLAPGDHVSISFIPSCGRCKWCSTGRQYLCDEGAKLFDIGMMSDGREAHHVNNAQGSSTAVGRFAQVGTFSEQVLVSENSLVKVEKDLPFAVVALVSCGVATGFGSATERAGTKPGDNVAVIGVGGIGINAVQGARIAGAKRVIAIDPVEFKREQAMEFGATHTYASVEEALLALPDLTWGDMCERVILCPGVMHGDMIEPALGLTSKGGTLVVTGLAPLLENDAQLNVFMLSMMNKEIKGTVYGSSNPRAIIPQLLSMYREGELKLDELITKRYSLDQVNEGYADMRNGVNIRGVIDFA</sequence>
<organism evidence="6">
    <name type="scientific">freshwater metagenome</name>
    <dbReference type="NCBI Taxonomy" id="449393"/>
    <lineage>
        <taxon>unclassified sequences</taxon>
        <taxon>metagenomes</taxon>
        <taxon>ecological metagenomes</taxon>
    </lineage>
</organism>
<evidence type="ECO:0000256" key="2">
    <source>
        <dbReference type="ARBA" id="ARBA00022833"/>
    </source>
</evidence>
<dbReference type="InterPro" id="IPR002328">
    <property type="entry name" value="ADH_Zn_CS"/>
</dbReference>
<protein>
    <submittedName>
        <fullName evidence="6">Unannotated protein</fullName>
    </submittedName>
</protein>
<dbReference type="InterPro" id="IPR020843">
    <property type="entry name" value="ER"/>
</dbReference>
<dbReference type="GO" id="GO:0046294">
    <property type="term" value="P:formaldehyde catabolic process"/>
    <property type="evidence" value="ECO:0007669"/>
    <property type="project" value="TreeGrafter"/>
</dbReference>
<dbReference type="Pfam" id="PF08240">
    <property type="entry name" value="ADH_N"/>
    <property type="match status" value="1"/>
</dbReference>
<dbReference type="NCBIfam" id="TIGR03989">
    <property type="entry name" value="Rxyl_3153"/>
    <property type="match status" value="1"/>
</dbReference>
<dbReference type="EMBL" id="CAEZXS010000170">
    <property type="protein sequence ID" value="CAB4707982.1"/>
    <property type="molecule type" value="Genomic_DNA"/>
</dbReference>
<dbReference type="GO" id="GO:0005829">
    <property type="term" value="C:cytosol"/>
    <property type="evidence" value="ECO:0007669"/>
    <property type="project" value="TreeGrafter"/>
</dbReference>
<dbReference type="GO" id="GO:0051903">
    <property type="term" value="F:S-(hydroxymethyl)glutathione dehydrogenase [NAD(P)+] activity"/>
    <property type="evidence" value="ECO:0007669"/>
    <property type="project" value="TreeGrafter"/>
</dbReference>
<evidence type="ECO:0000256" key="1">
    <source>
        <dbReference type="ARBA" id="ARBA00022723"/>
    </source>
</evidence>
<keyword evidence="2" id="KW-0862">Zinc</keyword>
<dbReference type="PANTHER" id="PTHR43880:SF12">
    <property type="entry name" value="ALCOHOL DEHYDROGENASE CLASS-3"/>
    <property type="match status" value="1"/>
</dbReference>
<dbReference type="CDD" id="cd08279">
    <property type="entry name" value="Zn_ADH_class_III"/>
    <property type="match status" value="1"/>
</dbReference>